<dbReference type="OMA" id="WAVAYNR"/>
<dbReference type="Proteomes" id="UP000076408">
    <property type="component" value="Unassembled WGS sequence"/>
</dbReference>
<accession>A0A182YEY5</accession>
<dbReference type="VEuPathDB" id="VectorBase:ASTEI07021"/>
<dbReference type="Gene3D" id="1.25.40.20">
    <property type="entry name" value="Ankyrin repeat-containing domain"/>
    <property type="match status" value="1"/>
</dbReference>
<dbReference type="VEuPathDB" id="VectorBase:ASTEI20_041065"/>
<keyword evidence="1" id="KW-0677">Repeat</keyword>
<organism evidence="3 4">
    <name type="scientific">Anopheles stephensi</name>
    <name type="common">Indo-Pakistan malaria mosquito</name>
    <dbReference type="NCBI Taxonomy" id="30069"/>
    <lineage>
        <taxon>Eukaryota</taxon>
        <taxon>Metazoa</taxon>
        <taxon>Ecdysozoa</taxon>
        <taxon>Arthropoda</taxon>
        <taxon>Hexapoda</taxon>
        <taxon>Insecta</taxon>
        <taxon>Pterygota</taxon>
        <taxon>Neoptera</taxon>
        <taxon>Endopterygota</taxon>
        <taxon>Diptera</taxon>
        <taxon>Nematocera</taxon>
        <taxon>Culicoidea</taxon>
        <taxon>Culicidae</taxon>
        <taxon>Anophelinae</taxon>
        <taxon>Anopheles</taxon>
    </lineage>
</organism>
<proteinExistence type="predicted"/>
<dbReference type="PANTHER" id="PTHR24171:SF11">
    <property type="entry name" value="26S PROTEASOME NON-ATPASE REGULATORY SUBUNIT 10"/>
    <property type="match status" value="1"/>
</dbReference>
<dbReference type="AlphaFoldDB" id="A0A182YEY5"/>
<evidence type="ECO:0000313" key="4">
    <source>
        <dbReference type="Proteomes" id="UP000076408"/>
    </source>
</evidence>
<dbReference type="Pfam" id="PF12796">
    <property type="entry name" value="Ank_2"/>
    <property type="match status" value="2"/>
</dbReference>
<dbReference type="PROSITE" id="PS50297">
    <property type="entry name" value="ANK_REP_REGION"/>
    <property type="match status" value="2"/>
</dbReference>
<dbReference type="VEuPathDB" id="VectorBase:ASTE010856"/>
<reference evidence="3" key="2">
    <citation type="submission" date="2020-05" db="UniProtKB">
        <authorList>
            <consortium name="EnsemblMetazoa"/>
        </authorList>
    </citation>
    <scope>IDENTIFICATION</scope>
    <source>
        <strain evidence="3">Indian</strain>
    </source>
</reference>
<reference evidence="4" key="1">
    <citation type="journal article" date="2014" name="Genome Biol.">
        <title>Genome analysis of a major urban malaria vector mosquito, Anopheles stephensi.</title>
        <authorList>
            <person name="Jiang X."/>
            <person name="Peery A."/>
            <person name="Hall A.B."/>
            <person name="Sharma A."/>
            <person name="Chen X.G."/>
            <person name="Waterhouse R.M."/>
            <person name="Komissarov A."/>
            <person name="Riehle M.M."/>
            <person name="Shouche Y."/>
            <person name="Sharakhova M.V."/>
            <person name="Lawson D."/>
            <person name="Pakpour N."/>
            <person name="Arensburger P."/>
            <person name="Davidson V.L."/>
            <person name="Eiglmeier K."/>
            <person name="Emrich S."/>
            <person name="George P."/>
            <person name="Kennedy R.C."/>
            <person name="Mane S.P."/>
            <person name="Maslen G."/>
            <person name="Oringanje C."/>
            <person name="Qi Y."/>
            <person name="Settlage R."/>
            <person name="Tojo M."/>
            <person name="Tubio J.M."/>
            <person name="Unger M.F."/>
            <person name="Wang B."/>
            <person name="Vernick K.D."/>
            <person name="Ribeiro J.M."/>
            <person name="James A.A."/>
            <person name="Michel K."/>
            <person name="Riehle M.A."/>
            <person name="Luckhart S."/>
            <person name="Sharakhov I.V."/>
            <person name="Tu Z."/>
        </authorList>
    </citation>
    <scope>NUCLEOTIDE SEQUENCE [LARGE SCALE GENOMIC DNA]</scope>
    <source>
        <strain evidence="4">Indian</strain>
    </source>
</reference>
<keyword evidence="2" id="KW-0040">ANK repeat</keyword>
<protein>
    <submittedName>
        <fullName evidence="3">ANK_REP_REGION domain-containing protein</fullName>
    </submittedName>
</protein>
<sequence>MSSQSTFFYELVRKSEDEITLTLNETPSLLTQTDESARLLIHWAALSGREPLVKSILEHHPEQLNAEDDSKYTPLILATLGGHLPVVTLLTLRGATLDNRNSLGHSALQYACSKGFVPIARYLVELGANVNILDGLKETPLHRAATRGMEELIVLLLEHGANPNIPNSVGNTPLHLACEEDQRCCAIRLIKGGASTFVENRDEKTPLDLATRATRTALTNAAEEVAS</sequence>
<keyword evidence="4" id="KW-1185">Reference proteome</keyword>
<dbReference type="PROSITE" id="PS50088">
    <property type="entry name" value="ANK_REPEAT"/>
    <property type="match status" value="4"/>
</dbReference>
<evidence type="ECO:0000256" key="2">
    <source>
        <dbReference type="ARBA" id="ARBA00023043"/>
    </source>
</evidence>
<dbReference type="EnsemblMetazoa" id="ASTEI07021-RA">
    <property type="protein sequence ID" value="ASTEI07021-PA"/>
    <property type="gene ID" value="ASTEI07021"/>
</dbReference>
<name>A0A182YEY5_ANOST</name>
<dbReference type="SMART" id="SM00248">
    <property type="entry name" value="ANK"/>
    <property type="match status" value="5"/>
</dbReference>
<dbReference type="SUPFAM" id="SSF48403">
    <property type="entry name" value="Ankyrin repeat"/>
    <property type="match status" value="1"/>
</dbReference>
<dbReference type="PANTHER" id="PTHR24171">
    <property type="entry name" value="ANKYRIN REPEAT DOMAIN-CONTAINING PROTEIN 39-RELATED"/>
    <property type="match status" value="1"/>
</dbReference>
<dbReference type="STRING" id="30069.A0A182YEY5"/>
<evidence type="ECO:0000256" key="1">
    <source>
        <dbReference type="ARBA" id="ARBA00022737"/>
    </source>
</evidence>
<evidence type="ECO:0000313" key="3">
    <source>
        <dbReference type="EnsemblMetazoa" id="ASTEI07021-PA"/>
    </source>
</evidence>
<dbReference type="InterPro" id="IPR036770">
    <property type="entry name" value="Ankyrin_rpt-contain_sf"/>
</dbReference>
<dbReference type="InterPro" id="IPR002110">
    <property type="entry name" value="Ankyrin_rpt"/>
</dbReference>